<evidence type="ECO:0000256" key="1">
    <source>
        <dbReference type="ARBA" id="ARBA00022630"/>
    </source>
</evidence>
<dbReference type="GO" id="GO:0071949">
    <property type="term" value="F:FAD binding"/>
    <property type="evidence" value="ECO:0007669"/>
    <property type="project" value="InterPro"/>
</dbReference>
<dbReference type="GO" id="GO:0016491">
    <property type="term" value="F:oxidoreductase activity"/>
    <property type="evidence" value="ECO:0007669"/>
    <property type="project" value="UniProtKB-KW"/>
</dbReference>
<reference evidence="5" key="1">
    <citation type="journal article" date="2020" name="Stud. Mycol.">
        <title>101 Dothideomycetes genomes: a test case for predicting lifestyles and emergence of pathogens.</title>
        <authorList>
            <person name="Haridas S."/>
            <person name="Albert R."/>
            <person name="Binder M."/>
            <person name="Bloem J."/>
            <person name="Labutti K."/>
            <person name="Salamov A."/>
            <person name="Andreopoulos B."/>
            <person name="Baker S."/>
            <person name="Barry K."/>
            <person name="Bills G."/>
            <person name="Bluhm B."/>
            <person name="Cannon C."/>
            <person name="Castanera R."/>
            <person name="Culley D."/>
            <person name="Daum C."/>
            <person name="Ezra D."/>
            <person name="Gonzalez J."/>
            <person name="Henrissat B."/>
            <person name="Kuo A."/>
            <person name="Liang C."/>
            <person name="Lipzen A."/>
            <person name="Lutzoni F."/>
            <person name="Magnuson J."/>
            <person name="Mondo S."/>
            <person name="Nolan M."/>
            <person name="Ohm R."/>
            <person name="Pangilinan J."/>
            <person name="Park H.-J."/>
            <person name="Ramirez L."/>
            <person name="Alfaro M."/>
            <person name="Sun H."/>
            <person name="Tritt A."/>
            <person name="Yoshinaga Y."/>
            <person name="Zwiers L.-H."/>
            <person name="Turgeon B."/>
            <person name="Goodwin S."/>
            <person name="Spatafora J."/>
            <person name="Crous P."/>
            <person name="Grigoriev I."/>
        </authorList>
    </citation>
    <scope>NUCLEOTIDE SEQUENCE</scope>
    <source>
        <strain evidence="5">CBS 122681</strain>
    </source>
</reference>
<dbReference type="PANTHER" id="PTHR46865">
    <property type="entry name" value="OXIDOREDUCTASE-RELATED"/>
    <property type="match status" value="1"/>
</dbReference>
<dbReference type="Pfam" id="PF01494">
    <property type="entry name" value="FAD_binding_3"/>
    <property type="match status" value="1"/>
</dbReference>
<dbReference type="AlphaFoldDB" id="A0A6A6TAA5"/>
<dbReference type="EMBL" id="MU004344">
    <property type="protein sequence ID" value="KAF2655828.1"/>
    <property type="molecule type" value="Genomic_DNA"/>
</dbReference>
<evidence type="ECO:0000313" key="5">
    <source>
        <dbReference type="EMBL" id="KAF2655828.1"/>
    </source>
</evidence>
<keyword evidence="6" id="KW-1185">Reference proteome</keyword>
<keyword evidence="1" id="KW-0285">Flavoprotein</keyword>
<name>A0A6A6TAA5_9PLEO</name>
<dbReference type="SUPFAM" id="SSF51905">
    <property type="entry name" value="FAD/NAD(P)-binding domain"/>
    <property type="match status" value="1"/>
</dbReference>
<evidence type="ECO:0000313" key="6">
    <source>
        <dbReference type="Proteomes" id="UP000799324"/>
    </source>
</evidence>
<dbReference type="Gene3D" id="3.50.50.60">
    <property type="entry name" value="FAD/NAD(P)-binding domain"/>
    <property type="match status" value="1"/>
</dbReference>
<keyword evidence="2" id="KW-0274">FAD</keyword>
<proteinExistence type="predicted"/>
<evidence type="ECO:0000256" key="2">
    <source>
        <dbReference type="ARBA" id="ARBA00022827"/>
    </source>
</evidence>
<keyword evidence="3" id="KW-0560">Oxidoreductase</keyword>
<dbReference type="Proteomes" id="UP000799324">
    <property type="component" value="Unassembled WGS sequence"/>
</dbReference>
<evidence type="ECO:0000259" key="4">
    <source>
        <dbReference type="Pfam" id="PF01494"/>
    </source>
</evidence>
<feature type="domain" description="FAD-binding" evidence="4">
    <location>
        <begin position="5"/>
        <end position="356"/>
    </location>
</feature>
<dbReference type="InterPro" id="IPR002938">
    <property type="entry name" value="FAD-bd"/>
</dbReference>
<protein>
    <submittedName>
        <fullName evidence="5">FAD/NAD(P)-binding domain-containing protein</fullName>
    </submittedName>
</protein>
<accession>A0A6A6TAA5</accession>
<dbReference type="PRINTS" id="PR00420">
    <property type="entry name" value="RNGMNOXGNASE"/>
</dbReference>
<gene>
    <name evidence="5" type="ORF">K491DRAFT_657760</name>
</gene>
<sequence length="422" mass="46605">MSQLRVLVVGASIAGPMTAYWLAKTGAQITVIERFPALRTNGQQVDIRTAGVTVMGKIAGMEAAVRSKTTTMEGMTLVRSDGRPYGTLKPTGDPNQQALISEYEILRGDLAAILYDLTKDNERIKYVFGEQVASIQQHEKENEPVTVEFANGYPKSEYDLVVACDGAASRTRAIGFGCGVRDHIHATNIWHAYFSTRRDMLEGRKNGEGFAAPEGRVFFVGPDPEPNVNRVGFMCAHKKNDQAGMQEFRDALKQGDALLKNYIAKRYAGVGWKSDEVIEEMMDSKDFYGSEIMQVKVPTLHKGRFVLVGDAGYSPGPTGGGTTLAIAGAYFLAGEILRNKDNIEAGLQAYEKQMKPLTDDLQKIPPGVPGVFCPQTAWGLWLRNNIFAFLCWSGIIDFAQRFFGNAFASAEKYKLPEYEWIH</sequence>
<dbReference type="InterPro" id="IPR036188">
    <property type="entry name" value="FAD/NAD-bd_sf"/>
</dbReference>
<dbReference type="PANTHER" id="PTHR46865:SF2">
    <property type="entry name" value="MONOOXYGENASE"/>
    <property type="match status" value="1"/>
</dbReference>
<dbReference type="Gene3D" id="3.30.9.10">
    <property type="entry name" value="D-Amino Acid Oxidase, subunit A, domain 2"/>
    <property type="match status" value="1"/>
</dbReference>
<dbReference type="InterPro" id="IPR051704">
    <property type="entry name" value="FAD_aromatic-hydroxylase"/>
</dbReference>
<evidence type="ECO:0000256" key="3">
    <source>
        <dbReference type="ARBA" id="ARBA00023002"/>
    </source>
</evidence>
<dbReference type="OrthoDB" id="655030at2759"/>
<organism evidence="5 6">
    <name type="scientific">Lophiostoma macrostomum CBS 122681</name>
    <dbReference type="NCBI Taxonomy" id="1314788"/>
    <lineage>
        <taxon>Eukaryota</taxon>
        <taxon>Fungi</taxon>
        <taxon>Dikarya</taxon>
        <taxon>Ascomycota</taxon>
        <taxon>Pezizomycotina</taxon>
        <taxon>Dothideomycetes</taxon>
        <taxon>Pleosporomycetidae</taxon>
        <taxon>Pleosporales</taxon>
        <taxon>Lophiostomataceae</taxon>
        <taxon>Lophiostoma</taxon>
    </lineage>
</organism>